<dbReference type="AlphaFoldDB" id="A0A8C0X9G6"/>
<keyword evidence="1" id="KW-0812">Transmembrane</keyword>
<name>A0A8C0X9G6_CASCN</name>
<reference evidence="2" key="1">
    <citation type="submission" date="2023-09" db="UniProtKB">
        <authorList>
            <consortium name="Ensembl"/>
        </authorList>
    </citation>
    <scope>IDENTIFICATION</scope>
</reference>
<evidence type="ECO:0000256" key="1">
    <source>
        <dbReference type="SAM" id="Phobius"/>
    </source>
</evidence>
<keyword evidence="1" id="KW-1133">Transmembrane helix</keyword>
<evidence type="ECO:0000313" key="2">
    <source>
        <dbReference type="Ensembl" id="ENSCCNP00000022765.1"/>
    </source>
</evidence>
<sequence length="67" mass="7643">MLLAFCYMVVLLLTAAFIFFTIWHIIASDEMRIAYKNPIQHVSLCSKMAYTSSQSAPLGTSYLEVYE</sequence>
<organism evidence="2">
    <name type="scientific">Castor canadensis</name>
    <name type="common">American beaver</name>
    <dbReference type="NCBI Taxonomy" id="51338"/>
    <lineage>
        <taxon>Eukaryota</taxon>
        <taxon>Metazoa</taxon>
        <taxon>Chordata</taxon>
        <taxon>Craniata</taxon>
        <taxon>Vertebrata</taxon>
        <taxon>Euteleostomi</taxon>
        <taxon>Mammalia</taxon>
        <taxon>Eutheria</taxon>
        <taxon>Euarchontoglires</taxon>
        <taxon>Glires</taxon>
        <taxon>Rodentia</taxon>
        <taxon>Castorimorpha</taxon>
        <taxon>Castoridae</taxon>
        <taxon>Castor</taxon>
    </lineage>
</organism>
<accession>A0A8C0X9G6</accession>
<keyword evidence="1" id="KW-0472">Membrane</keyword>
<proteinExistence type="predicted"/>
<dbReference type="Ensembl" id="ENSCCNT00000029140.1">
    <property type="protein sequence ID" value="ENSCCNP00000022765.1"/>
    <property type="gene ID" value="ENSCCNG00000022396.1"/>
</dbReference>
<feature type="transmembrane region" description="Helical" evidence="1">
    <location>
        <begin position="6"/>
        <end position="26"/>
    </location>
</feature>
<protein>
    <submittedName>
        <fullName evidence="2">Uncharacterized protein</fullName>
    </submittedName>
</protein>